<dbReference type="GO" id="GO:0043565">
    <property type="term" value="F:sequence-specific DNA binding"/>
    <property type="evidence" value="ECO:0007669"/>
    <property type="project" value="InterPro"/>
</dbReference>
<dbReference type="EMBL" id="KK102896">
    <property type="protein sequence ID" value="KIY96667.1"/>
    <property type="molecule type" value="Genomic_DNA"/>
</dbReference>
<proteinExistence type="predicted"/>
<keyword evidence="5" id="KW-0539">Nucleus</keyword>
<dbReference type="Pfam" id="PF03106">
    <property type="entry name" value="WRKY"/>
    <property type="match status" value="1"/>
</dbReference>
<dbReference type="SUPFAM" id="SSF118290">
    <property type="entry name" value="WRKY DNA-binding domain"/>
    <property type="match status" value="1"/>
</dbReference>
<dbReference type="SMART" id="SM00774">
    <property type="entry name" value="WRKY"/>
    <property type="match status" value="1"/>
</dbReference>
<dbReference type="GO" id="GO:0005634">
    <property type="term" value="C:nucleus"/>
    <property type="evidence" value="ECO:0007669"/>
    <property type="project" value="UniProtKB-SubCell"/>
</dbReference>
<feature type="domain" description="WRKY" evidence="7">
    <location>
        <begin position="52"/>
        <end position="117"/>
    </location>
</feature>
<protein>
    <submittedName>
        <fullName evidence="8">Putative WRKY transcription factor 4</fullName>
    </submittedName>
</protein>
<gene>
    <name evidence="8" type="ORF">MNEG_11294</name>
</gene>
<dbReference type="PROSITE" id="PS50811">
    <property type="entry name" value="WRKY"/>
    <property type="match status" value="1"/>
</dbReference>
<dbReference type="RefSeq" id="XP_013895687.1">
    <property type="nucleotide sequence ID" value="XM_014040233.1"/>
</dbReference>
<dbReference type="InterPro" id="IPR003657">
    <property type="entry name" value="WRKY_dom"/>
</dbReference>
<dbReference type="Proteomes" id="UP000054498">
    <property type="component" value="Unassembled WGS sequence"/>
</dbReference>
<sequence>MPHPPAHSPRILRSSPAHSPRKRPAVEGASPAPSPSKYKGPNGAPSPGYRGRGGSANDDGSYWRKYGEKAVEAQGVTKGYFRCTEPGCPARKVITKDVGTAAITTIDYRGDHNHEPLLN</sequence>
<name>A0A0D2JAA2_9CHLO</name>
<dbReference type="PANTHER" id="PTHR31221">
    <property type="entry name" value="WRKY TRANSCRIPTION FACTOR PROTEIN 1-RELATED"/>
    <property type="match status" value="1"/>
</dbReference>
<dbReference type="AlphaFoldDB" id="A0A0D2JAA2"/>
<dbReference type="KEGG" id="mng:MNEG_11294"/>
<accession>A0A0D2JAA2</accession>
<keyword evidence="4" id="KW-0804">Transcription</keyword>
<evidence type="ECO:0000256" key="6">
    <source>
        <dbReference type="SAM" id="MobiDB-lite"/>
    </source>
</evidence>
<keyword evidence="9" id="KW-1185">Reference proteome</keyword>
<reference evidence="8 9" key="1">
    <citation type="journal article" date="2013" name="BMC Genomics">
        <title>Reconstruction of the lipid metabolism for the microalga Monoraphidium neglectum from its genome sequence reveals characteristics suitable for biofuel production.</title>
        <authorList>
            <person name="Bogen C."/>
            <person name="Al-Dilaimi A."/>
            <person name="Albersmeier A."/>
            <person name="Wichmann J."/>
            <person name="Grundmann M."/>
            <person name="Rupp O."/>
            <person name="Lauersen K.J."/>
            <person name="Blifernez-Klassen O."/>
            <person name="Kalinowski J."/>
            <person name="Goesmann A."/>
            <person name="Mussgnug J.H."/>
            <person name="Kruse O."/>
        </authorList>
    </citation>
    <scope>NUCLEOTIDE SEQUENCE [LARGE SCALE GENOMIC DNA]</scope>
    <source>
        <strain evidence="8 9">SAG 48.87</strain>
    </source>
</reference>
<evidence type="ECO:0000313" key="8">
    <source>
        <dbReference type="EMBL" id="KIY96667.1"/>
    </source>
</evidence>
<dbReference type="PANTHER" id="PTHR31221:SF193">
    <property type="entry name" value="WRKY TRANSCRIPTION FACTOR PROTEIN 1-RELATED"/>
    <property type="match status" value="1"/>
</dbReference>
<feature type="region of interest" description="Disordered" evidence="6">
    <location>
        <begin position="1"/>
        <end position="62"/>
    </location>
</feature>
<evidence type="ECO:0000256" key="5">
    <source>
        <dbReference type="ARBA" id="ARBA00023242"/>
    </source>
</evidence>
<evidence type="ECO:0000256" key="4">
    <source>
        <dbReference type="ARBA" id="ARBA00023163"/>
    </source>
</evidence>
<dbReference type="InterPro" id="IPR036576">
    <property type="entry name" value="WRKY_dom_sf"/>
</dbReference>
<dbReference type="Gene3D" id="2.20.25.80">
    <property type="entry name" value="WRKY domain"/>
    <property type="match status" value="1"/>
</dbReference>
<dbReference type="OrthoDB" id="1918969at2759"/>
<evidence type="ECO:0000256" key="1">
    <source>
        <dbReference type="ARBA" id="ARBA00004123"/>
    </source>
</evidence>
<evidence type="ECO:0000313" key="9">
    <source>
        <dbReference type="Proteomes" id="UP000054498"/>
    </source>
</evidence>
<dbReference type="GeneID" id="25728542"/>
<keyword evidence="2" id="KW-0805">Transcription regulation</keyword>
<dbReference type="STRING" id="145388.A0A0D2JAA2"/>
<evidence type="ECO:0000256" key="3">
    <source>
        <dbReference type="ARBA" id="ARBA00023125"/>
    </source>
</evidence>
<evidence type="ECO:0000256" key="2">
    <source>
        <dbReference type="ARBA" id="ARBA00023015"/>
    </source>
</evidence>
<comment type="subcellular location">
    <subcellularLocation>
        <location evidence="1">Nucleus</location>
    </subcellularLocation>
</comment>
<dbReference type="InterPro" id="IPR044810">
    <property type="entry name" value="WRKY_plant"/>
</dbReference>
<organism evidence="8 9">
    <name type="scientific">Monoraphidium neglectum</name>
    <dbReference type="NCBI Taxonomy" id="145388"/>
    <lineage>
        <taxon>Eukaryota</taxon>
        <taxon>Viridiplantae</taxon>
        <taxon>Chlorophyta</taxon>
        <taxon>core chlorophytes</taxon>
        <taxon>Chlorophyceae</taxon>
        <taxon>CS clade</taxon>
        <taxon>Sphaeropleales</taxon>
        <taxon>Selenastraceae</taxon>
        <taxon>Monoraphidium</taxon>
    </lineage>
</organism>
<evidence type="ECO:0000259" key="7">
    <source>
        <dbReference type="PROSITE" id="PS50811"/>
    </source>
</evidence>
<keyword evidence="3" id="KW-0238">DNA-binding</keyword>
<dbReference type="GO" id="GO:0003700">
    <property type="term" value="F:DNA-binding transcription factor activity"/>
    <property type="evidence" value="ECO:0007669"/>
    <property type="project" value="InterPro"/>
</dbReference>